<dbReference type="InterPro" id="IPR020277">
    <property type="entry name" value="DUF2624"/>
</dbReference>
<evidence type="ECO:0000313" key="2">
    <source>
        <dbReference type="Proteomes" id="UP000034166"/>
    </source>
</evidence>
<reference evidence="1 2" key="1">
    <citation type="submission" date="2015-04" db="EMBL/GenBank/DDBJ databases">
        <title>Taxonomic description and genome sequence of Bacillus campisalis sp. nov., a novel member of the genus Bacillus isolated from solar saltern.</title>
        <authorList>
            <person name="Mathan Kumar R."/>
            <person name="Kaur G."/>
            <person name="Kumar A."/>
            <person name="Singh N.K."/>
            <person name="Kaur N."/>
            <person name="Kumar N."/>
            <person name="Mayilraj S."/>
        </authorList>
    </citation>
    <scope>NUCLEOTIDE SEQUENCE [LARGE SCALE GENOMIC DNA]</scope>
    <source>
        <strain evidence="1 2">SA2-6</strain>
    </source>
</reference>
<keyword evidence="1" id="KW-0808">Transferase</keyword>
<dbReference type="EMBL" id="LAYY01000101">
    <property type="protein sequence ID" value="KKK33172.1"/>
    <property type="molecule type" value="Genomic_DNA"/>
</dbReference>
<dbReference type="OrthoDB" id="2969575at2"/>
<accession>A0A0M2SJY2</accession>
<organism evidence="1 2">
    <name type="scientific">Mesobacillus campisalis</name>
    <dbReference type="NCBI Taxonomy" id="1408103"/>
    <lineage>
        <taxon>Bacteria</taxon>
        <taxon>Bacillati</taxon>
        <taxon>Bacillota</taxon>
        <taxon>Bacilli</taxon>
        <taxon>Bacillales</taxon>
        <taxon>Bacillaceae</taxon>
        <taxon>Mesobacillus</taxon>
    </lineage>
</organism>
<dbReference type="GO" id="GO:0032259">
    <property type="term" value="P:methylation"/>
    <property type="evidence" value="ECO:0007669"/>
    <property type="project" value="UniProtKB-KW"/>
</dbReference>
<keyword evidence="2" id="KW-1185">Reference proteome</keyword>
<dbReference type="Pfam" id="PF11116">
    <property type="entry name" value="DUF2624"/>
    <property type="match status" value="1"/>
</dbReference>
<name>A0A0M2SJY2_9BACI</name>
<sequence length="86" mass="9980">MKIFENIINHKINTITGEELMKYASQFQIAINTRQAEKIAQYLRSKQVNIFEPRERAALVKEIAKIAGPETAKEVNKLFIQFTKQN</sequence>
<comment type="caution">
    <text evidence="1">The sequence shown here is derived from an EMBL/GenBank/DDBJ whole genome shotgun (WGS) entry which is preliminary data.</text>
</comment>
<dbReference type="PATRIC" id="fig|1408103.3.peg.5372"/>
<protein>
    <submittedName>
        <fullName evidence="1">tRNA methyltransferase</fullName>
    </submittedName>
</protein>
<gene>
    <name evidence="1" type="ORF">WQ57_24895</name>
</gene>
<dbReference type="RefSeq" id="WP_046526319.1">
    <property type="nucleotide sequence ID" value="NZ_LAYY01000101.1"/>
</dbReference>
<proteinExistence type="predicted"/>
<dbReference type="Proteomes" id="UP000034166">
    <property type="component" value="Unassembled WGS sequence"/>
</dbReference>
<evidence type="ECO:0000313" key="1">
    <source>
        <dbReference type="EMBL" id="KKK33172.1"/>
    </source>
</evidence>
<dbReference type="GO" id="GO:0008168">
    <property type="term" value="F:methyltransferase activity"/>
    <property type="evidence" value="ECO:0007669"/>
    <property type="project" value="UniProtKB-KW"/>
</dbReference>
<dbReference type="AlphaFoldDB" id="A0A0M2SJY2"/>
<keyword evidence="1" id="KW-0489">Methyltransferase</keyword>